<accession>A0AAW0B9M5</accession>
<dbReference type="InterPro" id="IPR008441">
    <property type="entry name" value="AfumC-like_glycosyl_Trfase"/>
</dbReference>
<name>A0AAW0B9M5_9AGAR</name>
<dbReference type="Gene3D" id="3.90.550.20">
    <property type="match status" value="1"/>
</dbReference>
<dbReference type="Pfam" id="PF05704">
    <property type="entry name" value="Caps_synth"/>
    <property type="match status" value="1"/>
</dbReference>
<keyword evidence="2" id="KW-1185">Reference proteome</keyword>
<dbReference type="AlphaFoldDB" id="A0AAW0B9M5"/>
<reference evidence="1 2" key="1">
    <citation type="journal article" date="2024" name="J Genomics">
        <title>Draft genome sequencing and assembly of Favolaschia claudopus CIRM-BRFM 2984 isolated from oak limbs.</title>
        <authorList>
            <person name="Navarro D."/>
            <person name="Drula E."/>
            <person name="Chaduli D."/>
            <person name="Cazenave R."/>
            <person name="Ahrendt S."/>
            <person name="Wang J."/>
            <person name="Lipzen A."/>
            <person name="Daum C."/>
            <person name="Barry K."/>
            <person name="Grigoriev I.V."/>
            <person name="Favel A."/>
            <person name="Rosso M.N."/>
            <person name="Martin F."/>
        </authorList>
    </citation>
    <scope>NUCLEOTIDE SEQUENCE [LARGE SCALE GENOMIC DNA]</scope>
    <source>
        <strain evidence="1 2">CIRM-BRFM 2984</strain>
    </source>
</reference>
<protein>
    <submittedName>
        <fullName evidence="1">Capsule polysaccharide biosynthesis</fullName>
    </submittedName>
</protein>
<dbReference type="SUPFAM" id="SSF53448">
    <property type="entry name" value="Nucleotide-diphospho-sugar transferases"/>
    <property type="match status" value="1"/>
</dbReference>
<evidence type="ECO:0000313" key="1">
    <source>
        <dbReference type="EMBL" id="KAK7022308.1"/>
    </source>
</evidence>
<evidence type="ECO:0000313" key="2">
    <source>
        <dbReference type="Proteomes" id="UP001362999"/>
    </source>
</evidence>
<organism evidence="1 2">
    <name type="scientific">Favolaschia claudopus</name>
    <dbReference type="NCBI Taxonomy" id="2862362"/>
    <lineage>
        <taxon>Eukaryota</taxon>
        <taxon>Fungi</taxon>
        <taxon>Dikarya</taxon>
        <taxon>Basidiomycota</taxon>
        <taxon>Agaricomycotina</taxon>
        <taxon>Agaricomycetes</taxon>
        <taxon>Agaricomycetidae</taxon>
        <taxon>Agaricales</taxon>
        <taxon>Marasmiineae</taxon>
        <taxon>Mycenaceae</taxon>
        <taxon>Favolaschia</taxon>
    </lineage>
</organism>
<proteinExistence type="predicted"/>
<dbReference type="EMBL" id="JAWWNJ010000037">
    <property type="protein sequence ID" value="KAK7022308.1"/>
    <property type="molecule type" value="Genomic_DNA"/>
</dbReference>
<gene>
    <name evidence="1" type="ORF">R3P38DRAFT_1116181</name>
</gene>
<comment type="caution">
    <text evidence="1">The sequence shown here is derived from an EMBL/GenBank/DDBJ whole genome shotgun (WGS) entry which is preliminary data.</text>
</comment>
<dbReference type="Proteomes" id="UP001362999">
    <property type="component" value="Unassembled WGS sequence"/>
</dbReference>
<dbReference type="GO" id="GO:0016757">
    <property type="term" value="F:glycosyltransferase activity"/>
    <property type="evidence" value="ECO:0007669"/>
    <property type="project" value="InterPro"/>
</dbReference>
<sequence length="409" mass="46488">MPATYSIPPEYQHQLKPIDITTLDKRTNDEILQSLDQYAPIASEKNLWAFWDSGLNSMPAWCQHNVVDWVRICAPLGWTIRVLDNVPSSPNYTLKYVSRELLPDAFVERKMDGPYVGPHSADFLRGALLYEHGGAYMDVGCILIRDMDRICWNEIADPQSPINVVVPLLYGQHIGNYFVAAKKGDPFIKRWHDLFTHIWKDRTNHHELIDNPLVSFGANISLDDDSEVDPRASIFKWEFKVDFKTVIEYSSQVLCWLRLTTLEDAGDGFSCADYWEKHILCLDVLEEAWAVEAVLGFGCSGRAIFDPLNLEIDSEDKSAELYKQAEKIVWKLLVGASFQKVTHGKGLTSEPTLGALWDLPENEGKDCEPGTFAELLRYGTVHFRQTRESVVTLEARPATKRVRKGVLEP</sequence>
<dbReference type="InterPro" id="IPR029044">
    <property type="entry name" value="Nucleotide-diphossugar_trans"/>
</dbReference>